<dbReference type="GO" id="GO:0004633">
    <property type="term" value="F:phosphopantothenoylcysteine decarboxylase activity"/>
    <property type="evidence" value="ECO:0007669"/>
    <property type="project" value="UniProtKB-UniRule"/>
</dbReference>
<dbReference type="Pfam" id="PF04127">
    <property type="entry name" value="DFP"/>
    <property type="match status" value="1"/>
</dbReference>
<dbReference type="SUPFAM" id="SSF52507">
    <property type="entry name" value="Homo-oligomeric flavin-containing Cys decarboxylases, HFCD"/>
    <property type="match status" value="1"/>
</dbReference>
<reference evidence="7 8" key="1">
    <citation type="submission" date="2020-04" db="EMBL/GenBank/DDBJ databases">
        <authorList>
            <person name="Basu S."/>
            <person name="Maruthanayagam V."/>
            <person name="Chakraborty S."/>
            <person name="Pramanik A."/>
            <person name="Mukherjee J."/>
            <person name="Brink B."/>
        </authorList>
    </citation>
    <scope>NUCLEOTIDE SEQUENCE [LARGE SCALE GENOMIC DNA]</scope>
    <source>
        <strain evidence="7 8">AP17</strain>
    </source>
</reference>
<evidence type="ECO:0000256" key="4">
    <source>
        <dbReference type="RuleBase" id="RU364078"/>
    </source>
</evidence>
<keyword evidence="3 4" id="KW-0288">FMN</keyword>
<evidence type="ECO:0000256" key="2">
    <source>
        <dbReference type="ARBA" id="ARBA00023239"/>
    </source>
</evidence>
<dbReference type="InterPro" id="IPR035929">
    <property type="entry name" value="CoaB-like_sf"/>
</dbReference>
<feature type="region of interest" description="Phosphopantothenoylcysteine decarboxylase" evidence="3">
    <location>
        <begin position="1"/>
        <end position="206"/>
    </location>
</feature>
<feature type="binding site" evidence="3">
    <location>
        <position position="308"/>
    </location>
    <ligand>
        <name>CTP</name>
        <dbReference type="ChEBI" id="CHEBI:37563"/>
    </ligand>
</feature>
<comment type="function">
    <text evidence="4">Catalyzes two steps in the biosynthesis of coenzyme A. In the first step cysteine is conjugated to 4'-phosphopantothenate to form 4-phosphopantothenoylcysteine, in the latter compound is decarboxylated to form 4'-phosphopantotheine.</text>
</comment>
<feature type="domain" description="DNA/pantothenate metabolism flavoprotein C-terminal" evidence="6">
    <location>
        <begin position="202"/>
        <end position="412"/>
    </location>
</feature>
<keyword evidence="3" id="KW-0511">Multifunctional enzyme</keyword>
<dbReference type="AlphaFoldDB" id="A0A6H1TWR0"/>
<keyword evidence="3 4" id="KW-0436">Ligase</keyword>
<comment type="cofactor">
    <cofactor evidence="3">
        <name>Mg(2+)</name>
        <dbReference type="ChEBI" id="CHEBI:18420"/>
    </cofactor>
</comment>
<dbReference type="GO" id="GO:0015941">
    <property type="term" value="P:pantothenate catabolic process"/>
    <property type="evidence" value="ECO:0007669"/>
    <property type="project" value="InterPro"/>
</dbReference>
<dbReference type="RefSeq" id="WP_168568732.1">
    <property type="nucleotide sequence ID" value="NZ_CP051167.1"/>
</dbReference>
<feature type="binding site" evidence="3">
    <location>
        <position position="343"/>
    </location>
    <ligand>
        <name>CTP</name>
        <dbReference type="ChEBI" id="CHEBI:37563"/>
    </ligand>
</feature>
<comment type="cofactor">
    <cofactor evidence="3">
        <name>FMN</name>
        <dbReference type="ChEBI" id="CHEBI:58210"/>
    </cofactor>
    <text evidence="3">Binds 1 FMN per subunit.</text>
</comment>
<evidence type="ECO:0000259" key="5">
    <source>
        <dbReference type="Pfam" id="PF02441"/>
    </source>
</evidence>
<feature type="domain" description="Flavoprotein" evidence="5">
    <location>
        <begin position="19"/>
        <end position="191"/>
    </location>
</feature>
<keyword evidence="3" id="KW-0460">Magnesium</keyword>
<dbReference type="Pfam" id="PF02441">
    <property type="entry name" value="Flavoprotein"/>
    <property type="match status" value="1"/>
</dbReference>
<accession>A0A6H1TWR0</accession>
<dbReference type="GO" id="GO:0004632">
    <property type="term" value="F:phosphopantothenate--cysteine ligase activity"/>
    <property type="evidence" value="ECO:0007669"/>
    <property type="project" value="UniProtKB-UniRule"/>
</dbReference>
<evidence type="ECO:0000256" key="3">
    <source>
        <dbReference type="HAMAP-Rule" id="MF_02225"/>
    </source>
</evidence>
<sequence>MSGDRNSVISPPPSSRPGRVLIGITGGIAAYKVCEIVSTLAKSGVEVRSILTSGAREFIAPLTISTLSRHPAYTDADFWSPTRGRPLHIELGEWADLFAIAPLTANTLAKLATGMADNLLTNTVLASRCPLLLAPAMNTDMWEQPTTQRNWREILGDPRVWGLEPGSGILACDRVGSGRMAEPAQLLSWIDSLLYTGGRRDLQGKRVLISAGGTREHLDPVRFIGNPATGKMGIALAQAAVSRGAEVTLVCAAIAPHLLTTLGGVRAIAVTTAAQMQQVMLDEFETADLTIMSAAVADVKPASYSPEKLPKRSLPEAIALEPVPDIVAELGKRKQPHQTLVGFAAQTGDIVTPALDKLRRKQLDAIVANPIDKSGAGFGSDTNWAVAIDSQERQQKIEPCSKLELAHRLFDFLSLNTVGIHT</sequence>
<feature type="binding site" evidence="3">
    <location>
        <begin position="324"/>
        <end position="327"/>
    </location>
    <ligand>
        <name>CTP</name>
        <dbReference type="ChEBI" id="CHEBI:37563"/>
    </ligand>
</feature>
<proteinExistence type="inferred from homology"/>
<comment type="similarity">
    <text evidence="3 4">In the N-terminal section; belongs to the HFCD (homo-oligomeric flavin containing Cys decarboxylase) superfamily.</text>
</comment>
<dbReference type="InterPro" id="IPR007085">
    <property type="entry name" value="DNA/pantothenate-metab_flavo_C"/>
</dbReference>
<evidence type="ECO:0000313" key="7">
    <source>
        <dbReference type="EMBL" id="QIZ70577.1"/>
    </source>
</evidence>
<feature type="binding site" evidence="3">
    <location>
        <position position="357"/>
    </location>
    <ligand>
        <name>CTP</name>
        <dbReference type="ChEBI" id="CHEBI:37563"/>
    </ligand>
</feature>
<dbReference type="UniPathway" id="UPA00241">
    <property type="reaction ID" value="UER00353"/>
</dbReference>
<comment type="caution">
    <text evidence="3">Lacks conserved residue(s) required for the propagation of feature annotation.</text>
</comment>
<dbReference type="InterPro" id="IPR005252">
    <property type="entry name" value="CoaBC"/>
</dbReference>
<dbReference type="KEGG" id="oxy:HCG48_08295"/>
<dbReference type="InterPro" id="IPR036551">
    <property type="entry name" value="Flavin_trans-like"/>
</dbReference>
<comment type="pathway">
    <text evidence="3 4">Cofactor biosynthesis; coenzyme A biosynthesis; CoA from (R)-pantothenate: step 3/5.</text>
</comment>
<dbReference type="GO" id="GO:0046872">
    <property type="term" value="F:metal ion binding"/>
    <property type="evidence" value="ECO:0007669"/>
    <property type="project" value="UniProtKB-KW"/>
</dbReference>
<dbReference type="EC" id="4.1.1.36" evidence="3"/>
<gene>
    <name evidence="3 7" type="primary">coaBC</name>
    <name evidence="7" type="ORF">HCG48_08295</name>
</gene>
<dbReference type="GO" id="GO:0015937">
    <property type="term" value="P:coenzyme A biosynthetic process"/>
    <property type="evidence" value="ECO:0007669"/>
    <property type="project" value="UniProtKB-UniRule"/>
</dbReference>
<dbReference type="EC" id="6.3.2.5" evidence="3"/>
<dbReference type="SUPFAM" id="SSF102645">
    <property type="entry name" value="CoaB-like"/>
    <property type="match status" value="1"/>
</dbReference>
<feature type="active site" description="Proton donor" evidence="3">
    <location>
        <position position="172"/>
    </location>
</feature>
<dbReference type="GO" id="GO:0010181">
    <property type="term" value="F:FMN binding"/>
    <property type="evidence" value="ECO:0007669"/>
    <property type="project" value="UniProtKB-UniRule"/>
</dbReference>
<keyword evidence="1 3" id="KW-0210">Decarboxylase</keyword>
<comment type="catalytic activity">
    <reaction evidence="3 4">
        <text>N-[(R)-4-phosphopantothenoyl]-L-cysteine + H(+) = (R)-4'-phosphopantetheine + CO2</text>
        <dbReference type="Rhea" id="RHEA:16793"/>
        <dbReference type="ChEBI" id="CHEBI:15378"/>
        <dbReference type="ChEBI" id="CHEBI:16526"/>
        <dbReference type="ChEBI" id="CHEBI:59458"/>
        <dbReference type="ChEBI" id="CHEBI:61723"/>
        <dbReference type="EC" id="4.1.1.36"/>
    </reaction>
</comment>
<dbReference type="PANTHER" id="PTHR14359">
    <property type="entry name" value="HOMO-OLIGOMERIC FLAVIN CONTAINING CYS DECARBOXYLASE FAMILY"/>
    <property type="match status" value="1"/>
</dbReference>
<feature type="binding site" evidence="3">
    <location>
        <position position="361"/>
    </location>
    <ligand>
        <name>CTP</name>
        <dbReference type="ChEBI" id="CHEBI:37563"/>
    </ligand>
</feature>
<keyword evidence="8" id="KW-1185">Reference proteome</keyword>
<feature type="region of interest" description="Phosphopantothenate--cysteine ligase" evidence="3">
    <location>
        <begin position="207"/>
        <end position="422"/>
    </location>
</feature>
<dbReference type="Gene3D" id="3.40.50.10300">
    <property type="entry name" value="CoaB-like"/>
    <property type="match status" value="1"/>
</dbReference>
<dbReference type="Gene3D" id="3.40.50.1950">
    <property type="entry name" value="Flavin prenyltransferase-like"/>
    <property type="match status" value="1"/>
</dbReference>
<comment type="catalytic activity">
    <reaction evidence="3 4">
        <text>(R)-4'-phosphopantothenate + L-cysteine + CTP = N-[(R)-4-phosphopantothenoyl]-L-cysteine + CMP + diphosphate + H(+)</text>
        <dbReference type="Rhea" id="RHEA:19397"/>
        <dbReference type="ChEBI" id="CHEBI:10986"/>
        <dbReference type="ChEBI" id="CHEBI:15378"/>
        <dbReference type="ChEBI" id="CHEBI:33019"/>
        <dbReference type="ChEBI" id="CHEBI:35235"/>
        <dbReference type="ChEBI" id="CHEBI:37563"/>
        <dbReference type="ChEBI" id="CHEBI:59458"/>
        <dbReference type="ChEBI" id="CHEBI:60377"/>
        <dbReference type="EC" id="6.3.2.5"/>
    </reaction>
</comment>
<comment type="similarity">
    <text evidence="3 4">In the C-terminal section; belongs to the PPC synthetase family.</text>
</comment>
<feature type="binding site" evidence="3">
    <location>
        <position position="298"/>
    </location>
    <ligand>
        <name>CTP</name>
        <dbReference type="ChEBI" id="CHEBI:37563"/>
    </ligand>
</feature>
<keyword evidence="3" id="KW-0479">Metal-binding</keyword>
<evidence type="ECO:0000256" key="1">
    <source>
        <dbReference type="ARBA" id="ARBA00022793"/>
    </source>
</evidence>
<comment type="function">
    <text evidence="3">Catalyzes two sequential steps in the biosynthesis of coenzyme A. In the first step cysteine is conjugated to 4'-phosphopantothenate to form 4-phosphopantothenoylcysteine. In the second step the latter compound is decarboxylated to form 4'-phosphopantotheine.</text>
</comment>
<comment type="pathway">
    <text evidence="3 4">Cofactor biosynthesis; coenzyme A biosynthesis; CoA from (R)-pantothenate: step 2/5.</text>
</comment>
<dbReference type="InterPro" id="IPR003382">
    <property type="entry name" value="Flavoprotein"/>
</dbReference>
<name>A0A6H1TWR0_9CYAN</name>
<dbReference type="GO" id="GO:0071513">
    <property type="term" value="C:phosphopantothenoylcysteine decarboxylase complex"/>
    <property type="evidence" value="ECO:0007669"/>
    <property type="project" value="TreeGrafter"/>
</dbReference>
<dbReference type="HAMAP" id="MF_02225">
    <property type="entry name" value="CoaBC"/>
    <property type="match status" value="1"/>
</dbReference>
<protein>
    <recommendedName>
        <fullName evidence="3">Coenzyme A biosynthesis bifunctional protein CoaBC</fullName>
    </recommendedName>
    <alternativeName>
        <fullName evidence="3">DNA/pantothenate metabolism flavoprotein</fullName>
    </alternativeName>
    <alternativeName>
        <fullName evidence="3">Phosphopantothenoylcysteine synthetase/decarboxylase</fullName>
        <shortName evidence="3">PPCS-PPCDC</shortName>
    </alternativeName>
    <domain>
        <recommendedName>
            <fullName evidence="3">Phosphopantothenoylcysteine decarboxylase</fullName>
            <shortName evidence="3">PPC decarboxylase</shortName>
            <shortName evidence="3">PPC-DC</shortName>
            <ecNumber evidence="3">4.1.1.36</ecNumber>
        </recommendedName>
        <alternativeName>
            <fullName evidence="3">CoaC</fullName>
        </alternativeName>
    </domain>
    <domain>
        <recommendedName>
            <fullName evidence="3">Phosphopantothenate--cysteine ligase</fullName>
            <ecNumber evidence="3">6.3.2.5</ecNumber>
        </recommendedName>
        <alternativeName>
            <fullName evidence="3">CoaB</fullName>
        </alternativeName>
        <alternativeName>
            <fullName evidence="3">Phosphopantothenoylcysteine synthetase</fullName>
            <shortName evidence="3">PPC synthetase</shortName>
            <shortName evidence="3">PPC-S</shortName>
        </alternativeName>
    </domain>
</protein>
<evidence type="ECO:0000259" key="6">
    <source>
        <dbReference type="Pfam" id="PF04127"/>
    </source>
</evidence>
<organism evidence="7 8">
    <name type="scientific">Oxynema aestuarii AP17</name>
    <dbReference type="NCBI Taxonomy" id="2064643"/>
    <lineage>
        <taxon>Bacteria</taxon>
        <taxon>Bacillati</taxon>
        <taxon>Cyanobacteriota</taxon>
        <taxon>Cyanophyceae</taxon>
        <taxon>Oscillatoriophycideae</taxon>
        <taxon>Oscillatoriales</taxon>
        <taxon>Oscillatoriaceae</taxon>
        <taxon>Oxynema</taxon>
        <taxon>Oxynema aestuarii</taxon>
    </lineage>
</organism>
<dbReference type="NCBIfam" id="TIGR00521">
    <property type="entry name" value="coaBC_dfp"/>
    <property type="match status" value="1"/>
</dbReference>
<dbReference type="Proteomes" id="UP000500857">
    <property type="component" value="Chromosome"/>
</dbReference>
<keyword evidence="3 4" id="KW-0285">Flavoprotein</keyword>
<dbReference type="EMBL" id="CP051167">
    <property type="protein sequence ID" value="QIZ70577.1"/>
    <property type="molecule type" value="Genomic_DNA"/>
</dbReference>
<dbReference type="PANTHER" id="PTHR14359:SF6">
    <property type="entry name" value="PHOSPHOPANTOTHENOYLCYSTEINE DECARBOXYLASE"/>
    <property type="match status" value="1"/>
</dbReference>
<evidence type="ECO:0000313" key="8">
    <source>
        <dbReference type="Proteomes" id="UP000500857"/>
    </source>
</evidence>
<keyword evidence="2 3" id="KW-0456">Lyase</keyword>